<evidence type="ECO:0000256" key="1">
    <source>
        <dbReference type="ARBA" id="ARBA00004651"/>
    </source>
</evidence>
<dbReference type="PANTHER" id="PTHR42718">
    <property type="entry name" value="MAJOR FACILITATOR SUPERFAMILY MULTIDRUG TRANSPORTER MFSC"/>
    <property type="match status" value="1"/>
</dbReference>
<evidence type="ECO:0000256" key="3">
    <source>
        <dbReference type="ARBA" id="ARBA00022475"/>
    </source>
</evidence>
<feature type="transmembrane region" description="Helical" evidence="8">
    <location>
        <begin position="284"/>
        <end position="305"/>
    </location>
</feature>
<feature type="transmembrane region" description="Helical" evidence="8">
    <location>
        <begin position="353"/>
        <end position="373"/>
    </location>
</feature>
<reference evidence="10 11" key="1">
    <citation type="submission" date="2018-04" db="EMBL/GenBank/DDBJ databases">
        <title>Genomic Encyclopedia of Type Strains, Phase IV (KMG-IV): sequencing the most valuable type-strain genomes for metagenomic binning, comparative biology and taxonomic classification.</title>
        <authorList>
            <person name="Goeker M."/>
        </authorList>
    </citation>
    <scope>NUCLEOTIDE SEQUENCE [LARGE SCALE GENOMIC DNA]</scope>
    <source>
        <strain evidence="10 11">DSM 45771</strain>
    </source>
</reference>
<dbReference type="PANTHER" id="PTHR42718:SF42">
    <property type="entry name" value="EXPORT PROTEIN"/>
    <property type="match status" value="1"/>
</dbReference>
<feature type="transmembrane region" description="Helical" evidence="8">
    <location>
        <begin position="95"/>
        <end position="114"/>
    </location>
</feature>
<feature type="transmembrane region" description="Helical" evidence="8">
    <location>
        <begin position="28"/>
        <end position="51"/>
    </location>
</feature>
<feature type="transmembrane region" description="Helical" evidence="8">
    <location>
        <begin position="241"/>
        <end position="263"/>
    </location>
</feature>
<keyword evidence="2" id="KW-0813">Transport</keyword>
<feature type="region of interest" description="Disordered" evidence="7">
    <location>
        <begin position="483"/>
        <end position="507"/>
    </location>
</feature>
<keyword evidence="4 8" id="KW-0812">Transmembrane</keyword>
<dbReference type="InterPro" id="IPR004638">
    <property type="entry name" value="EmrB-like"/>
</dbReference>
<dbReference type="PRINTS" id="PR01036">
    <property type="entry name" value="TCRTETB"/>
</dbReference>
<evidence type="ECO:0000256" key="5">
    <source>
        <dbReference type="ARBA" id="ARBA00022989"/>
    </source>
</evidence>
<name>A0A2U1FI94_9PSEU</name>
<feature type="transmembrane region" description="Helical" evidence="8">
    <location>
        <begin position="153"/>
        <end position="175"/>
    </location>
</feature>
<sequence>MHGDERQGGERAVTAAPSVPLSSAAGRWLVVAAALGSGIAFLDGSVVNVALPAIGDELGGGFSVLQWVLDGYLLTLSALLLLGGALGDRYGRRRVFLLGLVVFTLASLGCGLAPSGQALILGRLVQGVGGALLIPGSLALIDSVIRHEDRGRAIGTWAGLSGVAAALGPFLGGWLVDAASWRWVFLINVPLAVAAYAVTTRHVPETRDPSVTGSLDVAGAIAATIGLGGVVYGLIEAPVRGWDVVTVGATVAGVLALAAFPVIELRAAAPLIPLSLFRSAQFTGANLVTFAVYTALGGALFLLALQLQRTLGWSALAAGLAFLPFTVIMLLLSGRVGALAQRVGPRWPMTLGPIVAGAGLALLVRVVPGAGYVTAVLPAVVVFGLGMAVTVAPLTATVLASVPPERVGAASGANNAISRVASLLAVAVLPLAVGLDGSGDGPLGPGFARAMLVSAVLCVLGGAVAFVTISRGARVPTHVLPGLHQPCTSGQQAPAPTSRTAPRPPSA</sequence>
<dbReference type="InterPro" id="IPR036259">
    <property type="entry name" value="MFS_trans_sf"/>
</dbReference>
<feature type="transmembrane region" description="Helical" evidence="8">
    <location>
        <begin position="447"/>
        <end position="469"/>
    </location>
</feature>
<gene>
    <name evidence="10" type="ORF">C8D89_103218</name>
</gene>
<dbReference type="SUPFAM" id="SSF103473">
    <property type="entry name" value="MFS general substrate transporter"/>
    <property type="match status" value="1"/>
</dbReference>
<feature type="transmembrane region" description="Helical" evidence="8">
    <location>
        <begin position="379"/>
        <end position="404"/>
    </location>
</feature>
<keyword evidence="5 8" id="KW-1133">Transmembrane helix</keyword>
<evidence type="ECO:0000256" key="6">
    <source>
        <dbReference type="ARBA" id="ARBA00023136"/>
    </source>
</evidence>
<feature type="transmembrane region" description="Helical" evidence="8">
    <location>
        <begin position="63"/>
        <end position="83"/>
    </location>
</feature>
<feature type="transmembrane region" description="Helical" evidence="8">
    <location>
        <begin position="311"/>
        <end position="332"/>
    </location>
</feature>
<evidence type="ECO:0000256" key="8">
    <source>
        <dbReference type="SAM" id="Phobius"/>
    </source>
</evidence>
<keyword evidence="11" id="KW-1185">Reference proteome</keyword>
<comment type="caution">
    <text evidence="10">The sequence shown here is derived from an EMBL/GenBank/DDBJ whole genome shotgun (WGS) entry which is preliminary data.</text>
</comment>
<evidence type="ECO:0000259" key="9">
    <source>
        <dbReference type="PROSITE" id="PS50850"/>
    </source>
</evidence>
<dbReference type="CDD" id="cd17321">
    <property type="entry name" value="MFS_MMR_MDR_like"/>
    <property type="match status" value="1"/>
</dbReference>
<dbReference type="PROSITE" id="PS50850">
    <property type="entry name" value="MFS"/>
    <property type="match status" value="1"/>
</dbReference>
<dbReference type="AlphaFoldDB" id="A0A2U1FI94"/>
<accession>A0A2U1FI94</accession>
<dbReference type="Gene3D" id="1.20.1720.10">
    <property type="entry name" value="Multidrug resistance protein D"/>
    <property type="match status" value="1"/>
</dbReference>
<evidence type="ECO:0000256" key="4">
    <source>
        <dbReference type="ARBA" id="ARBA00022692"/>
    </source>
</evidence>
<organism evidence="10 11">
    <name type="scientific">Actinomycetospora cinnamomea</name>
    <dbReference type="NCBI Taxonomy" id="663609"/>
    <lineage>
        <taxon>Bacteria</taxon>
        <taxon>Bacillati</taxon>
        <taxon>Actinomycetota</taxon>
        <taxon>Actinomycetes</taxon>
        <taxon>Pseudonocardiales</taxon>
        <taxon>Pseudonocardiaceae</taxon>
        <taxon>Actinomycetospora</taxon>
    </lineage>
</organism>
<keyword evidence="6 8" id="KW-0472">Membrane</keyword>
<dbReference type="Pfam" id="PF07690">
    <property type="entry name" value="MFS_1"/>
    <property type="match status" value="1"/>
</dbReference>
<dbReference type="GO" id="GO:0005886">
    <property type="term" value="C:plasma membrane"/>
    <property type="evidence" value="ECO:0007669"/>
    <property type="project" value="UniProtKB-SubCell"/>
</dbReference>
<dbReference type="Proteomes" id="UP000245639">
    <property type="component" value="Unassembled WGS sequence"/>
</dbReference>
<evidence type="ECO:0000313" key="11">
    <source>
        <dbReference type="Proteomes" id="UP000245639"/>
    </source>
</evidence>
<protein>
    <submittedName>
        <fullName evidence="10">EmrB/QacA subfamily drug resistance transporter</fullName>
    </submittedName>
</protein>
<dbReference type="Gene3D" id="1.20.1250.20">
    <property type="entry name" value="MFS general substrate transporter like domains"/>
    <property type="match status" value="1"/>
</dbReference>
<evidence type="ECO:0000256" key="2">
    <source>
        <dbReference type="ARBA" id="ARBA00022448"/>
    </source>
</evidence>
<dbReference type="InterPro" id="IPR020846">
    <property type="entry name" value="MFS_dom"/>
</dbReference>
<evidence type="ECO:0000313" key="10">
    <source>
        <dbReference type="EMBL" id="PVZ11888.1"/>
    </source>
</evidence>
<keyword evidence="3" id="KW-1003">Cell membrane</keyword>
<feature type="transmembrane region" description="Helical" evidence="8">
    <location>
        <begin position="181"/>
        <end position="199"/>
    </location>
</feature>
<feature type="domain" description="Major facilitator superfamily (MFS) profile" evidence="9">
    <location>
        <begin position="29"/>
        <end position="473"/>
    </location>
</feature>
<dbReference type="NCBIfam" id="TIGR00711">
    <property type="entry name" value="efflux_EmrB"/>
    <property type="match status" value="1"/>
</dbReference>
<evidence type="ECO:0000256" key="7">
    <source>
        <dbReference type="SAM" id="MobiDB-lite"/>
    </source>
</evidence>
<dbReference type="EMBL" id="QEKW01000003">
    <property type="protein sequence ID" value="PVZ11888.1"/>
    <property type="molecule type" value="Genomic_DNA"/>
</dbReference>
<dbReference type="InterPro" id="IPR011701">
    <property type="entry name" value="MFS"/>
</dbReference>
<feature type="transmembrane region" description="Helical" evidence="8">
    <location>
        <begin position="211"/>
        <end position="235"/>
    </location>
</feature>
<proteinExistence type="predicted"/>
<dbReference type="GO" id="GO:0022857">
    <property type="term" value="F:transmembrane transporter activity"/>
    <property type="evidence" value="ECO:0007669"/>
    <property type="project" value="InterPro"/>
</dbReference>
<comment type="subcellular location">
    <subcellularLocation>
        <location evidence="1">Cell membrane</location>
        <topology evidence="1">Multi-pass membrane protein</topology>
    </subcellularLocation>
</comment>